<proteinExistence type="predicted"/>
<dbReference type="EMBL" id="JAWDGP010007325">
    <property type="protein sequence ID" value="KAK3725784.1"/>
    <property type="molecule type" value="Genomic_DNA"/>
</dbReference>
<dbReference type="Proteomes" id="UP001283361">
    <property type="component" value="Unassembled WGS sequence"/>
</dbReference>
<sequence>MVVSPGNEHNRNLSVKIQTDLQVNYIWRLSENNFMRQPRLLVDGKPPSLYKFLHDTCDTYAHRSVPTRPPMLLKKKTIFAFFRHGGLYSTIFLQTWRSVQHNISPDMAVCTAQYFFRHGGLYSTIFLQTWRSVQHNISSDMAVCTAQYFFRHGGLYSTIFLQTWRSVQHNISSDMAVCTAQYFFRHGGLYSTTMKYSRPLFPT</sequence>
<keyword evidence="2" id="KW-1185">Reference proteome</keyword>
<dbReference type="AlphaFoldDB" id="A0AAE0XYD4"/>
<evidence type="ECO:0000313" key="1">
    <source>
        <dbReference type="EMBL" id="KAK3725784.1"/>
    </source>
</evidence>
<accession>A0AAE0XYD4</accession>
<organism evidence="1 2">
    <name type="scientific">Elysia crispata</name>
    <name type="common">lettuce slug</name>
    <dbReference type="NCBI Taxonomy" id="231223"/>
    <lineage>
        <taxon>Eukaryota</taxon>
        <taxon>Metazoa</taxon>
        <taxon>Spiralia</taxon>
        <taxon>Lophotrochozoa</taxon>
        <taxon>Mollusca</taxon>
        <taxon>Gastropoda</taxon>
        <taxon>Heterobranchia</taxon>
        <taxon>Euthyneura</taxon>
        <taxon>Panpulmonata</taxon>
        <taxon>Sacoglossa</taxon>
        <taxon>Placobranchoidea</taxon>
        <taxon>Plakobranchidae</taxon>
        <taxon>Elysia</taxon>
    </lineage>
</organism>
<gene>
    <name evidence="1" type="ORF">RRG08_030014</name>
</gene>
<reference evidence="1" key="1">
    <citation type="journal article" date="2023" name="G3 (Bethesda)">
        <title>A reference genome for the long-term kleptoplast-retaining sea slug Elysia crispata morphotype clarki.</title>
        <authorList>
            <person name="Eastman K.E."/>
            <person name="Pendleton A.L."/>
            <person name="Shaikh M.A."/>
            <person name="Suttiyut T."/>
            <person name="Ogas R."/>
            <person name="Tomko P."/>
            <person name="Gavelis G."/>
            <person name="Widhalm J.R."/>
            <person name="Wisecaver J.H."/>
        </authorList>
    </citation>
    <scope>NUCLEOTIDE SEQUENCE</scope>
    <source>
        <strain evidence="1">ECLA1</strain>
    </source>
</reference>
<comment type="caution">
    <text evidence="1">The sequence shown here is derived from an EMBL/GenBank/DDBJ whole genome shotgun (WGS) entry which is preliminary data.</text>
</comment>
<evidence type="ECO:0000313" key="2">
    <source>
        <dbReference type="Proteomes" id="UP001283361"/>
    </source>
</evidence>
<protein>
    <submittedName>
        <fullName evidence="1">Uncharacterized protein</fullName>
    </submittedName>
</protein>
<name>A0AAE0XYD4_9GAST</name>